<dbReference type="AlphaFoldDB" id="A0A7Y8Y0C7"/>
<evidence type="ECO:0000256" key="1">
    <source>
        <dbReference type="SAM" id="SignalP"/>
    </source>
</evidence>
<keyword evidence="3" id="KW-1185">Reference proteome</keyword>
<dbReference type="EMBL" id="JACBJI010000002">
    <property type="protein sequence ID" value="NYA70269.1"/>
    <property type="molecule type" value="Genomic_DNA"/>
</dbReference>
<evidence type="ECO:0000313" key="3">
    <source>
        <dbReference type="Proteomes" id="UP000535020"/>
    </source>
</evidence>
<keyword evidence="1" id="KW-0732">Signal</keyword>
<dbReference type="Proteomes" id="UP000535020">
    <property type="component" value="Unassembled WGS sequence"/>
</dbReference>
<reference evidence="2 3" key="1">
    <citation type="submission" date="2020-07" db="EMBL/GenBank/DDBJ databases">
        <authorList>
            <person name="Sun Q."/>
        </authorList>
    </citation>
    <scope>NUCLEOTIDE SEQUENCE [LARGE SCALE GENOMIC DNA]</scope>
    <source>
        <strain evidence="2 3">MAH-1</strain>
    </source>
</reference>
<feature type="signal peptide" evidence="1">
    <location>
        <begin position="1"/>
        <end position="17"/>
    </location>
</feature>
<dbReference type="RefSeq" id="WP_176005084.1">
    <property type="nucleotide sequence ID" value="NZ_JABWMI010000006.1"/>
</dbReference>
<name>A0A7Y8Y0C7_9FLAO</name>
<gene>
    <name evidence="2" type="ORF">HZF10_05000</name>
</gene>
<proteinExistence type="predicted"/>
<organism evidence="2 3">
    <name type="scientific">Flavobacterium agri</name>
    <dbReference type="NCBI Taxonomy" id="2743471"/>
    <lineage>
        <taxon>Bacteria</taxon>
        <taxon>Pseudomonadati</taxon>
        <taxon>Bacteroidota</taxon>
        <taxon>Flavobacteriia</taxon>
        <taxon>Flavobacteriales</taxon>
        <taxon>Flavobacteriaceae</taxon>
        <taxon>Flavobacterium</taxon>
    </lineage>
</organism>
<comment type="caution">
    <text evidence="2">The sequence shown here is derived from an EMBL/GenBank/DDBJ whole genome shotgun (WGS) entry which is preliminary data.</text>
</comment>
<protein>
    <submittedName>
        <fullName evidence="2">Uncharacterized protein</fullName>
    </submittedName>
</protein>
<accession>A0A7Y8Y0C7</accession>
<feature type="chain" id="PRO_5031308792" evidence="1">
    <location>
        <begin position="18"/>
        <end position="477"/>
    </location>
</feature>
<sequence>MKKLLLFISFVFIQGFAQTLVSTQHLELKKPWDKRQIICISAEDGNAFYSFASDKQRIYALKYNQALFFRDSLSTTRPSKDVDYIAGTSFDSSGNPFVYWFSEDRSKIVSTGFDFSSRKSFEYPTSVSFEKETFLNAFSAKGKFFLLTVSDEEQQLFLRCFTDGKPELHTLDFSKFELVSQKGKKFKLAEFFEGNPLQFIEPEVFCPLNVAASVAKLYVSSDSLVLSLDHDSRFSQFFLIALSDFSVKEIRNNQPELSIENTTSANSFIVGQSLCQLRFSDKELALSFENSLDGNTEPVVYRTKVEESISFKSSPLFVQNGNNKSSEIKTTAKFMRRLENSNPAISAYKSPQGILVTCGGVKQTMNTTNVILGATLGVGMIAAGGGSVNPGDFLDASVLQQVYFESLFDDSFKFDTKDQLPIASDFISQFLDENDDITTYSVGRFGKSEILTYYDSKDKTIVLRKFTDVSNDDLFGN</sequence>
<evidence type="ECO:0000313" key="2">
    <source>
        <dbReference type="EMBL" id="NYA70269.1"/>
    </source>
</evidence>